<accession>A0A7L6B8X1</accession>
<dbReference type="EC" id="3.6.-.-" evidence="5"/>
<sequence length="169" mass="18872">MADERPLYERDPAAWQAHLAEGNARQPRKRVGADVLLRNRRGEILLVNPRYKPDWDLPGGMAEANEPPHVTAAREFREELGLELRVGSMLVVDWVAPHGPWDDSLMFVFDGGVLPGTAHLRPTDGELAEARFVALDDARALLRPYIWQRLRHAVGALADGRPRYLVGGA</sequence>
<dbReference type="KEGG" id="mfeu:H1D33_05835"/>
<evidence type="ECO:0000313" key="5">
    <source>
        <dbReference type="EMBL" id="QLQ38384.1"/>
    </source>
</evidence>
<proteinExistence type="predicted"/>
<evidence type="ECO:0000256" key="3">
    <source>
        <dbReference type="ARBA" id="ARBA00022842"/>
    </source>
</evidence>
<dbReference type="PROSITE" id="PS00893">
    <property type="entry name" value="NUDIX_BOX"/>
    <property type="match status" value="1"/>
</dbReference>
<keyword evidence="3" id="KW-0460">Magnesium</keyword>
<gene>
    <name evidence="5" type="ORF">H1D33_05835</name>
</gene>
<dbReference type="PROSITE" id="PS51462">
    <property type="entry name" value="NUDIX"/>
    <property type="match status" value="1"/>
</dbReference>
<dbReference type="EMBL" id="CP059322">
    <property type="protein sequence ID" value="QLQ38384.1"/>
    <property type="molecule type" value="Genomic_DNA"/>
</dbReference>
<keyword evidence="2 5" id="KW-0378">Hydrolase</keyword>
<protein>
    <submittedName>
        <fullName evidence="5">NUDIX hydrolase</fullName>
        <ecNumber evidence="5">3.6.-.-</ecNumber>
    </submittedName>
</protein>
<dbReference type="PANTHER" id="PTHR43046:SF12">
    <property type="entry name" value="GDP-MANNOSE MANNOSYL HYDROLASE"/>
    <property type="match status" value="1"/>
</dbReference>
<dbReference type="PANTHER" id="PTHR43046">
    <property type="entry name" value="GDP-MANNOSE MANNOSYL HYDROLASE"/>
    <property type="match status" value="1"/>
</dbReference>
<dbReference type="InterPro" id="IPR000086">
    <property type="entry name" value="NUDIX_hydrolase_dom"/>
</dbReference>
<dbReference type="InterPro" id="IPR020084">
    <property type="entry name" value="NUDIX_hydrolase_CS"/>
</dbReference>
<dbReference type="Proteomes" id="UP000510844">
    <property type="component" value="Chromosome"/>
</dbReference>
<evidence type="ECO:0000256" key="2">
    <source>
        <dbReference type="ARBA" id="ARBA00022801"/>
    </source>
</evidence>
<organism evidence="5 6">
    <name type="scientific">Micromonospora robiginosa</name>
    <dbReference type="NCBI Taxonomy" id="2749844"/>
    <lineage>
        <taxon>Bacteria</taxon>
        <taxon>Bacillati</taxon>
        <taxon>Actinomycetota</taxon>
        <taxon>Actinomycetes</taxon>
        <taxon>Micromonosporales</taxon>
        <taxon>Micromonosporaceae</taxon>
        <taxon>Micromonospora</taxon>
    </lineage>
</organism>
<comment type="cofactor">
    <cofactor evidence="1">
        <name>Mg(2+)</name>
        <dbReference type="ChEBI" id="CHEBI:18420"/>
    </cofactor>
</comment>
<feature type="domain" description="Nudix hydrolase" evidence="4">
    <location>
        <begin position="28"/>
        <end position="155"/>
    </location>
</feature>
<evidence type="ECO:0000256" key="1">
    <source>
        <dbReference type="ARBA" id="ARBA00001946"/>
    </source>
</evidence>
<dbReference type="Gene3D" id="3.90.79.10">
    <property type="entry name" value="Nucleoside Triphosphate Pyrophosphohydrolase"/>
    <property type="match status" value="1"/>
</dbReference>
<dbReference type="AlphaFoldDB" id="A0A7L6B8X1"/>
<evidence type="ECO:0000259" key="4">
    <source>
        <dbReference type="PROSITE" id="PS51462"/>
    </source>
</evidence>
<evidence type="ECO:0000313" key="6">
    <source>
        <dbReference type="Proteomes" id="UP000510844"/>
    </source>
</evidence>
<reference evidence="6" key="1">
    <citation type="submission" date="2020-07" db="EMBL/GenBank/DDBJ databases">
        <title>A new Micromonospora strain with potent antibiotic activity isolated from the microbiome of a mid-Atlantic deep-sea sponge.</title>
        <authorList>
            <person name="Back C.R."/>
            <person name="Stennett H.L."/>
            <person name="Williams S.E."/>
            <person name="Wang L."/>
            <person name="Ojeda Gomez J."/>
            <person name="Abdulle O.M."/>
            <person name="Duffy T."/>
            <person name="Hendry K.R."/>
            <person name="Powell D."/>
            <person name="Stach J.E."/>
            <person name="Essex-Lopresti A.E."/>
            <person name="Willis C.L."/>
            <person name="Curnow P."/>
            <person name="Race P.R."/>
        </authorList>
    </citation>
    <scope>NUCLEOTIDE SEQUENCE [LARGE SCALE GENOMIC DNA]</scope>
    <source>
        <strain evidence="6">28ISP2-46</strain>
    </source>
</reference>
<dbReference type="CDD" id="cd18876">
    <property type="entry name" value="NUDIX_Hydrolase"/>
    <property type="match status" value="1"/>
</dbReference>
<dbReference type="RefSeq" id="WP_181570815.1">
    <property type="nucleotide sequence ID" value="NZ_CP059322.2"/>
</dbReference>
<dbReference type="InterPro" id="IPR015797">
    <property type="entry name" value="NUDIX_hydrolase-like_dom_sf"/>
</dbReference>
<keyword evidence="6" id="KW-1185">Reference proteome</keyword>
<reference evidence="5 6" key="2">
    <citation type="journal article" date="2021" name="Mar. Drugs">
        <title>A New Micromonospora Strain with Antibiotic Activity Isolated from the Microbiome of a Mid-Atlantic Deep-Sea Sponge.</title>
        <authorList>
            <person name="Back C.R."/>
            <person name="Stennett H.L."/>
            <person name="Williams S.E."/>
            <person name="Wang L."/>
            <person name="Ojeda Gomez J."/>
            <person name="Abdulle O.M."/>
            <person name="Duffy T."/>
            <person name="Neal C."/>
            <person name="Mantell J."/>
            <person name="Jepson M.A."/>
            <person name="Hendry K.R."/>
            <person name="Powell D."/>
            <person name="Stach J.E.M."/>
            <person name="Essex-Lopresti A.E."/>
            <person name="Willis C.L."/>
            <person name="Curnow P."/>
            <person name="Race P.R."/>
        </authorList>
    </citation>
    <scope>NUCLEOTIDE SEQUENCE [LARGE SCALE GENOMIC DNA]</scope>
    <source>
        <strain evidence="5 6">28ISP2-46</strain>
    </source>
</reference>
<dbReference type="SUPFAM" id="SSF55811">
    <property type="entry name" value="Nudix"/>
    <property type="match status" value="1"/>
</dbReference>
<name>A0A7L6B8X1_9ACTN</name>
<dbReference type="Pfam" id="PF00293">
    <property type="entry name" value="NUDIX"/>
    <property type="match status" value="1"/>
</dbReference>
<dbReference type="GO" id="GO:0016787">
    <property type="term" value="F:hydrolase activity"/>
    <property type="evidence" value="ECO:0007669"/>
    <property type="project" value="UniProtKB-KW"/>
</dbReference>